<dbReference type="AlphaFoldDB" id="A0A5C3L6M9"/>
<evidence type="ECO:0000259" key="1">
    <source>
        <dbReference type="PROSITE" id="PS50181"/>
    </source>
</evidence>
<dbReference type="Pfam" id="PF00646">
    <property type="entry name" value="F-box"/>
    <property type="match status" value="1"/>
</dbReference>
<dbReference type="InterPro" id="IPR032675">
    <property type="entry name" value="LRR_dom_sf"/>
</dbReference>
<dbReference type="CDD" id="cd09917">
    <property type="entry name" value="F-box_SF"/>
    <property type="match status" value="1"/>
</dbReference>
<name>A0A5C3L6M9_COPMA</name>
<feature type="domain" description="F-box" evidence="1">
    <location>
        <begin position="42"/>
        <end position="87"/>
    </location>
</feature>
<gene>
    <name evidence="2" type="ORF">FA15DRAFT_593397</name>
</gene>
<sequence length="571" mass="65334">MNVSTKAEPRLRSAISKANLRRRSLKTIFSLRPSSSYNIEGGTTIGYINADILREIADYLPASDILSLSLTSRQLQTLLQPALYETVVLKSSKSCRKTLRMFQNNRHLCQHIKKFAVRPNYYLSWPQQDETLDENWVVDRLVDLSKDFVLLTTFDWDGLELPNDRLWDHLRLNCPLLKSVFTNVGEKPLEPESALFSFDDLIGLSIIVRHGLSGSDMFPLPEKLPPRLWDMILNRCPNLEELAICSFSASSRIFDFDRVTEGNWPSLNSITLGSFGYNAEFNLGPSSALTDGRLCAFLEAHTSIKYIRFLWNFKRWMSPDEVVMANPKQGHEFSPRALPALETYIGIHQQLSEFPTPSSIETLDLTCEPLYESRLTSVCDRLSKLTKLTSLDLWIQVLDSPNRDHTCFFRAIVLSCPNLTDLHIMCTTSFSVKPLKQLLVQLKRLTNLKRFSLTKGHKYLDEAMLETAVRVIKDSPRLKQVTVRWARETCPNHLKQEGVYDVVCDRDGHPESLMVVERGIPLVGPAFRRRYTHKLPVLAHQASVSEFHRSMTKSTRVVRKRMSSIWSVTSV</sequence>
<keyword evidence="3" id="KW-1185">Reference proteome</keyword>
<accession>A0A5C3L6M9</accession>
<dbReference type="Gene3D" id="3.80.10.10">
    <property type="entry name" value="Ribonuclease Inhibitor"/>
    <property type="match status" value="1"/>
</dbReference>
<proteinExistence type="predicted"/>
<dbReference type="EMBL" id="ML210210">
    <property type="protein sequence ID" value="TFK23868.1"/>
    <property type="molecule type" value="Genomic_DNA"/>
</dbReference>
<organism evidence="2 3">
    <name type="scientific">Coprinopsis marcescibilis</name>
    <name type="common">Agaric fungus</name>
    <name type="synonym">Psathyrella marcescibilis</name>
    <dbReference type="NCBI Taxonomy" id="230819"/>
    <lineage>
        <taxon>Eukaryota</taxon>
        <taxon>Fungi</taxon>
        <taxon>Dikarya</taxon>
        <taxon>Basidiomycota</taxon>
        <taxon>Agaricomycotina</taxon>
        <taxon>Agaricomycetes</taxon>
        <taxon>Agaricomycetidae</taxon>
        <taxon>Agaricales</taxon>
        <taxon>Agaricineae</taxon>
        <taxon>Psathyrellaceae</taxon>
        <taxon>Coprinopsis</taxon>
    </lineage>
</organism>
<dbReference type="PROSITE" id="PS50181">
    <property type="entry name" value="FBOX"/>
    <property type="match status" value="1"/>
</dbReference>
<dbReference type="Proteomes" id="UP000307440">
    <property type="component" value="Unassembled WGS sequence"/>
</dbReference>
<dbReference type="SUPFAM" id="SSF52047">
    <property type="entry name" value="RNI-like"/>
    <property type="match status" value="1"/>
</dbReference>
<reference evidence="2 3" key="1">
    <citation type="journal article" date="2019" name="Nat. Ecol. Evol.">
        <title>Megaphylogeny resolves global patterns of mushroom evolution.</title>
        <authorList>
            <person name="Varga T."/>
            <person name="Krizsan K."/>
            <person name="Foldi C."/>
            <person name="Dima B."/>
            <person name="Sanchez-Garcia M."/>
            <person name="Sanchez-Ramirez S."/>
            <person name="Szollosi G.J."/>
            <person name="Szarkandi J.G."/>
            <person name="Papp V."/>
            <person name="Albert L."/>
            <person name="Andreopoulos W."/>
            <person name="Angelini C."/>
            <person name="Antonin V."/>
            <person name="Barry K.W."/>
            <person name="Bougher N.L."/>
            <person name="Buchanan P."/>
            <person name="Buyck B."/>
            <person name="Bense V."/>
            <person name="Catcheside P."/>
            <person name="Chovatia M."/>
            <person name="Cooper J."/>
            <person name="Damon W."/>
            <person name="Desjardin D."/>
            <person name="Finy P."/>
            <person name="Geml J."/>
            <person name="Haridas S."/>
            <person name="Hughes K."/>
            <person name="Justo A."/>
            <person name="Karasinski D."/>
            <person name="Kautmanova I."/>
            <person name="Kiss B."/>
            <person name="Kocsube S."/>
            <person name="Kotiranta H."/>
            <person name="LaButti K.M."/>
            <person name="Lechner B.E."/>
            <person name="Liimatainen K."/>
            <person name="Lipzen A."/>
            <person name="Lukacs Z."/>
            <person name="Mihaltcheva S."/>
            <person name="Morgado L.N."/>
            <person name="Niskanen T."/>
            <person name="Noordeloos M.E."/>
            <person name="Ohm R.A."/>
            <person name="Ortiz-Santana B."/>
            <person name="Ovrebo C."/>
            <person name="Racz N."/>
            <person name="Riley R."/>
            <person name="Savchenko A."/>
            <person name="Shiryaev A."/>
            <person name="Soop K."/>
            <person name="Spirin V."/>
            <person name="Szebenyi C."/>
            <person name="Tomsovsky M."/>
            <person name="Tulloss R.E."/>
            <person name="Uehling J."/>
            <person name="Grigoriev I.V."/>
            <person name="Vagvolgyi C."/>
            <person name="Papp T."/>
            <person name="Martin F.M."/>
            <person name="Miettinen O."/>
            <person name="Hibbett D.S."/>
            <person name="Nagy L.G."/>
        </authorList>
    </citation>
    <scope>NUCLEOTIDE SEQUENCE [LARGE SCALE GENOMIC DNA]</scope>
    <source>
        <strain evidence="2 3">CBS 121175</strain>
    </source>
</reference>
<dbReference type="OrthoDB" id="3162794at2759"/>
<dbReference type="SUPFAM" id="SSF81383">
    <property type="entry name" value="F-box domain"/>
    <property type="match status" value="1"/>
</dbReference>
<evidence type="ECO:0000313" key="3">
    <source>
        <dbReference type="Proteomes" id="UP000307440"/>
    </source>
</evidence>
<dbReference type="InterPro" id="IPR036047">
    <property type="entry name" value="F-box-like_dom_sf"/>
</dbReference>
<protein>
    <recommendedName>
        <fullName evidence="1">F-box domain-containing protein</fullName>
    </recommendedName>
</protein>
<dbReference type="InterPro" id="IPR001810">
    <property type="entry name" value="F-box_dom"/>
</dbReference>
<evidence type="ECO:0000313" key="2">
    <source>
        <dbReference type="EMBL" id="TFK23868.1"/>
    </source>
</evidence>